<proteinExistence type="predicted"/>
<dbReference type="EMBL" id="JAATLM010000001">
    <property type="protein sequence ID" value="NIZ69947.1"/>
    <property type="molecule type" value="Genomic_DNA"/>
</dbReference>
<dbReference type="AlphaFoldDB" id="A0A968GJ12"/>
<protein>
    <submittedName>
        <fullName evidence="1">Uncharacterized protein</fullName>
    </submittedName>
</protein>
<dbReference type="RefSeq" id="WP_167696015.1">
    <property type="nucleotide sequence ID" value="NZ_CP118181.1"/>
</dbReference>
<dbReference type="Proteomes" id="UP000778951">
    <property type="component" value="Unassembled WGS sequence"/>
</dbReference>
<evidence type="ECO:0000313" key="1">
    <source>
        <dbReference type="EMBL" id="NIZ69947.1"/>
    </source>
</evidence>
<evidence type="ECO:0000313" key="2">
    <source>
        <dbReference type="Proteomes" id="UP000778951"/>
    </source>
</evidence>
<comment type="caution">
    <text evidence="1">The sequence shown here is derived from an EMBL/GenBank/DDBJ whole genome shotgun (WGS) entry which is preliminary data.</text>
</comment>
<sequence>MLLISFLSCTKKKIDYLQLPEHSIISQDRYWGVVRVPYLRLSAGIVDEGQIEGILRAGDVVHILEIRSVYQQEAGFWRDYYHVKSVTSTLTGWITSDALELFLYEEAARRNSDRFRQRDGA</sequence>
<name>A0A968GJ12_9SPIO</name>
<accession>A0A968GJ12</accession>
<keyword evidence="2" id="KW-1185">Reference proteome</keyword>
<organism evidence="1 2">
    <name type="scientific">Entomospira culicis</name>
    <dbReference type="NCBI Taxonomy" id="2719989"/>
    <lineage>
        <taxon>Bacteria</taxon>
        <taxon>Pseudomonadati</taxon>
        <taxon>Spirochaetota</taxon>
        <taxon>Spirochaetia</taxon>
        <taxon>Spirochaetales</taxon>
        <taxon>Spirochaetaceae</taxon>
        <taxon>Entomospira</taxon>
    </lineage>
</organism>
<reference evidence="1" key="1">
    <citation type="submission" date="2020-03" db="EMBL/GenBank/DDBJ databases">
        <title>Spirochaetal bacteria isolated from arthropods constitute a novel genus Entomospira genus novum within the order Spirochaetales.</title>
        <authorList>
            <person name="Grana-Miraglia L."/>
            <person name="Sikutova S."/>
            <person name="Fingerle V."/>
            <person name="Sing A."/>
            <person name="Castillo-Ramirez S."/>
            <person name="Margos G."/>
            <person name="Rudolf I."/>
        </authorList>
    </citation>
    <scope>NUCLEOTIDE SEQUENCE</scope>
    <source>
        <strain evidence="1">BR149</strain>
    </source>
</reference>
<gene>
    <name evidence="1" type="ORF">HCT48_06975</name>
</gene>